<reference evidence="2" key="1">
    <citation type="submission" date="2023-04" db="EMBL/GenBank/DDBJ databases">
        <authorList>
            <consortium name="ELIXIR-Norway"/>
        </authorList>
    </citation>
    <scope>NUCLEOTIDE SEQUENCE [LARGE SCALE GENOMIC DNA]</scope>
</reference>
<evidence type="ECO:0000313" key="2">
    <source>
        <dbReference type="EMBL" id="CAI9170890.1"/>
    </source>
</evidence>
<evidence type="ECO:0000313" key="3">
    <source>
        <dbReference type="Proteomes" id="UP001176941"/>
    </source>
</evidence>
<proteinExistence type="predicted"/>
<organism evidence="2 3">
    <name type="scientific">Rangifer tarandus platyrhynchus</name>
    <name type="common">Svalbard reindeer</name>
    <dbReference type="NCBI Taxonomy" id="3082113"/>
    <lineage>
        <taxon>Eukaryota</taxon>
        <taxon>Metazoa</taxon>
        <taxon>Chordata</taxon>
        <taxon>Craniata</taxon>
        <taxon>Vertebrata</taxon>
        <taxon>Euteleostomi</taxon>
        <taxon>Mammalia</taxon>
        <taxon>Eutheria</taxon>
        <taxon>Laurasiatheria</taxon>
        <taxon>Artiodactyla</taxon>
        <taxon>Ruminantia</taxon>
        <taxon>Pecora</taxon>
        <taxon>Cervidae</taxon>
        <taxon>Odocoileinae</taxon>
        <taxon>Rangifer</taxon>
    </lineage>
</organism>
<feature type="compositionally biased region" description="Low complexity" evidence="1">
    <location>
        <begin position="172"/>
        <end position="182"/>
    </location>
</feature>
<accession>A0ABN8ZAP9</accession>
<dbReference type="Proteomes" id="UP001176941">
    <property type="component" value="Chromosome 3"/>
</dbReference>
<feature type="compositionally biased region" description="Low complexity" evidence="1">
    <location>
        <begin position="72"/>
        <end position="96"/>
    </location>
</feature>
<feature type="compositionally biased region" description="Low complexity" evidence="1">
    <location>
        <begin position="137"/>
        <end position="147"/>
    </location>
</feature>
<protein>
    <submittedName>
        <fullName evidence="2">Uncharacterized protein</fullName>
    </submittedName>
</protein>
<feature type="region of interest" description="Disordered" evidence="1">
    <location>
        <begin position="201"/>
        <end position="310"/>
    </location>
</feature>
<sequence>MKKEVAGVKCRRKVTYNDARERPLDQATHEPVALYEVPSEELGKRKPDFTHSAPGANPSSANFPGRPPPMRTTAQTLQLAHLAAQRSEVSGTPGAPTGTGGGADLHASNPGPRPPSLAIAASRPLPRTSDSLPPGPLQQQPPTTSPQNLSRETCAGGGCSSPSHVTTPHDPLGPGRARLPAPASLRRRLLTIGERLHYLRPPLPRAAAPESGSARASSSESSERPRVLSMPGAAPRAAREVPRGAVPLRPLWDPPLRVLQAAAERAGQSRRGGSWEGRVQNKPRPRQEGRRAGSHSSSLRFSTPNRAQSL</sequence>
<feature type="compositionally biased region" description="Low complexity" evidence="1">
    <location>
        <begin position="205"/>
        <end position="220"/>
    </location>
</feature>
<feature type="region of interest" description="Disordered" evidence="1">
    <location>
        <begin position="1"/>
        <end position="182"/>
    </location>
</feature>
<name>A0ABN8ZAP9_RANTA</name>
<feature type="compositionally biased region" description="Polar residues" evidence="1">
    <location>
        <begin position="294"/>
        <end position="310"/>
    </location>
</feature>
<keyword evidence="3" id="KW-1185">Reference proteome</keyword>
<dbReference type="EMBL" id="OX459939">
    <property type="protein sequence ID" value="CAI9170890.1"/>
    <property type="molecule type" value="Genomic_DNA"/>
</dbReference>
<gene>
    <name evidence="2" type="ORF">MRATA1EN1_LOCUS19852</name>
</gene>
<evidence type="ECO:0000256" key="1">
    <source>
        <dbReference type="SAM" id="MobiDB-lite"/>
    </source>
</evidence>
<feature type="compositionally biased region" description="Basic and acidic residues" evidence="1">
    <location>
        <begin position="18"/>
        <end position="28"/>
    </location>
</feature>